<evidence type="ECO:0000256" key="7">
    <source>
        <dbReference type="ARBA" id="ARBA00023326"/>
    </source>
</evidence>
<dbReference type="PRINTS" id="PR00735">
    <property type="entry name" value="GLHYDRLASE8"/>
</dbReference>
<protein>
    <recommendedName>
        <fullName evidence="3">cellulase</fullName>
        <ecNumber evidence="3">3.2.1.4</ecNumber>
    </recommendedName>
</protein>
<dbReference type="InterPro" id="IPR002037">
    <property type="entry name" value="Glyco_hydro_8"/>
</dbReference>
<comment type="catalytic activity">
    <reaction evidence="1">
        <text>Endohydrolysis of (1-&gt;4)-beta-D-glucosidic linkages in cellulose, lichenin and cereal beta-D-glucans.</text>
        <dbReference type="EC" id="3.2.1.4"/>
    </reaction>
</comment>
<evidence type="ECO:0000256" key="5">
    <source>
        <dbReference type="ARBA" id="ARBA00023001"/>
    </source>
</evidence>
<dbReference type="PATRIC" id="fig|59374.8.peg.592"/>
<dbReference type="InterPro" id="IPR012341">
    <property type="entry name" value="6hp_glycosidase-like_sf"/>
</dbReference>
<dbReference type="CAZy" id="GH8">
    <property type="family name" value="Glycoside Hydrolase Family 8"/>
</dbReference>
<dbReference type="AlphaFoldDB" id="D9S786"/>
<comment type="similarity">
    <text evidence="2">Belongs to the glycosyl hydrolase 8 (cellulase D) family.</text>
</comment>
<dbReference type="GO" id="GO:0008810">
    <property type="term" value="F:cellulase activity"/>
    <property type="evidence" value="ECO:0007669"/>
    <property type="project" value="UniProtKB-EC"/>
</dbReference>
<evidence type="ECO:0000256" key="4">
    <source>
        <dbReference type="ARBA" id="ARBA00022801"/>
    </source>
</evidence>
<dbReference type="Pfam" id="PF01270">
    <property type="entry name" value="Glyco_hydro_8"/>
    <property type="match status" value="1"/>
</dbReference>
<keyword evidence="5" id="KW-0136">Cellulose degradation</keyword>
<dbReference type="STRING" id="59374.FSU_0613"/>
<dbReference type="InterPro" id="IPR008928">
    <property type="entry name" value="6-hairpin_glycosidase_sf"/>
</dbReference>
<dbReference type="EC" id="3.2.1.4" evidence="3"/>
<evidence type="ECO:0000256" key="3">
    <source>
        <dbReference type="ARBA" id="ARBA00012601"/>
    </source>
</evidence>
<dbReference type="SUPFAM" id="SSF48208">
    <property type="entry name" value="Six-hairpin glycosidases"/>
    <property type="match status" value="1"/>
</dbReference>
<name>D9S786_FIBSS</name>
<evidence type="ECO:0000313" key="9">
    <source>
        <dbReference type="Proteomes" id="UP000000517"/>
    </source>
</evidence>
<dbReference type="HOGENOM" id="CLU_037722_0_0_0"/>
<dbReference type="GO" id="GO:0030245">
    <property type="term" value="P:cellulose catabolic process"/>
    <property type="evidence" value="ECO:0007669"/>
    <property type="project" value="UniProtKB-KW"/>
</dbReference>
<sequence>MVKFFYHLFYNSTRNTHNTFKLFHLQNRTGAQYISILDAMRNIFEEIGKTPAEIEAKLNKAFTQLFKGDRENERICFDKGNDMAYIVDIGHNDIRSEGMSYGMTVAALLGKQDLFDKLWKFAKTHMKNTEGDLAGYYSWQVSTADFSMMDPGAAPDGEEYFAAALLYAAKIFKNEQYKRDAVELINDMAHKPQAGDVYTMMDVNAGLVRFSPMKGNDYTDPSYNTVAFYRMYGEASGDAIWNKIADNSVAYLKKACHPVTGLAADYSEFDGTPKKTPWHPESDCFCGDAWRVVWNIGLDAAKLQDKCERADVSEWEVSAVRKILGYLHGRRPYLADMRVDGSAFPREARPATGGLIAMNAASTVALPAGDPLIKPFAEDLWNMEIPTGLWRYYDGLLYMLGLLACSGKFNV</sequence>
<dbReference type="KEGG" id="fsc:FSU_0613"/>
<dbReference type="Gene3D" id="1.50.10.10">
    <property type="match status" value="1"/>
</dbReference>
<keyword evidence="7" id="KW-0119">Carbohydrate metabolism</keyword>
<evidence type="ECO:0000313" key="8">
    <source>
        <dbReference type="EMBL" id="ADL24768.1"/>
    </source>
</evidence>
<dbReference type="Proteomes" id="UP000000517">
    <property type="component" value="Chromosome"/>
</dbReference>
<evidence type="ECO:0000256" key="6">
    <source>
        <dbReference type="ARBA" id="ARBA00023295"/>
    </source>
</evidence>
<proteinExistence type="inferred from homology"/>
<keyword evidence="4" id="KW-0378">Hydrolase</keyword>
<dbReference type="eggNOG" id="COG3405">
    <property type="taxonomic scope" value="Bacteria"/>
</dbReference>
<evidence type="ECO:0000256" key="2">
    <source>
        <dbReference type="ARBA" id="ARBA00009209"/>
    </source>
</evidence>
<keyword evidence="7" id="KW-0624">Polysaccharide degradation</keyword>
<organism evidence="8 9">
    <name type="scientific">Fibrobacter succinogenes (strain ATCC 19169 / S85)</name>
    <dbReference type="NCBI Taxonomy" id="59374"/>
    <lineage>
        <taxon>Bacteria</taxon>
        <taxon>Pseudomonadati</taxon>
        <taxon>Fibrobacterota</taxon>
        <taxon>Fibrobacteria</taxon>
        <taxon>Fibrobacterales</taxon>
        <taxon>Fibrobacteraceae</taxon>
        <taxon>Fibrobacter</taxon>
    </lineage>
</organism>
<evidence type="ECO:0000256" key="1">
    <source>
        <dbReference type="ARBA" id="ARBA00000966"/>
    </source>
</evidence>
<dbReference type="EMBL" id="CP002158">
    <property type="protein sequence ID" value="ADL24768.1"/>
    <property type="molecule type" value="Genomic_DNA"/>
</dbReference>
<gene>
    <name evidence="8" type="ordered locus">FSU_0613</name>
</gene>
<reference evidence="9" key="1">
    <citation type="submission" date="2010-08" db="EMBL/GenBank/DDBJ databases">
        <title>Complete sequence of Fibrobacter succinogenes subsp. succinogenes S85.</title>
        <authorList>
            <person name="Durkin A.S."/>
            <person name="Nelson K.E."/>
            <person name="Morrison M."/>
            <person name="Forsberg C.W."/>
            <person name="Wilson D.B."/>
            <person name="Russell J.B."/>
            <person name="Cann I.K.O."/>
            <person name="Mackie R.I."/>
            <person name="White B.A."/>
        </authorList>
    </citation>
    <scope>NUCLEOTIDE SEQUENCE [LARGE SCALE GENOMIC DNA]</scope>
    <source>
        <strain evidence="9">ATCC 19169 / S85</strain>
    </source>
</reference>
<accession>D9S786</accession>
<keyword evidence="6" id="KW-0326">Glycosidase</keyword>